<evidence type="ECO:0000256" key="1">
    <source>
        <dbReference type="SAM" id="MobiDB-lite"/>
    </source>
</evidence>
<dbReference type="InterPro" id="IPR055951">
    <property type="entry name" value="DUF7529"/>
</dbReference>
<feature type="region of interest" description="Disordered" evidence="1">
    <location>
        <begin position="41"/>
        <end position="62"/>
    </location>
</feature>
<comment type="caution">
    <text evidence="2">The sequence shown here is derived from an EMBL/GenBank/DDBJ whole genome shotgun (WGS) entry which is preliminary data.</text>
</comment>
<organism evidence="2 3">
    <name type="scientific">Halobium palmae</name>
    <dbReference type="NCBI Taxonomy" id="1776492"/>
    <lineage>
        <taxon>Archaea</taxon>
        <taxon>Methanobacteriati</taxon>
        <taxon>Methanobacteriota</taxon>
        <taxon>Stenosarchaea group</taxon>
        <taxon>Halobacteria</taxon>
        <taxon>Halobacteriales</taxon>
        <taxon>Haloferacaceae</taxon>
        <taxon>Halobium</taxon>
    </lineage>
</organism>
<evidence type="ECO:0000313" key="2">
    <source>
        <dbReference type="EMBL" id="MFC6725160.1"/>
    </source>
</evidence>
<dbReference type="Proteomes" id="UP001596328">
    <property type="component" value="Unassembled WGS sequence"/>
</dbReference>
<reference evidence="2 3" key="1">
    <citation type="journal article" date="2019" name="Int. J. Syst. Evol. Microbiol.">
        <title>The Global Catalogue of Microorganisms (GCM) 10K type strain sequencing project: providing services to taxonomists for standard genome sequencing and annotation.</title>
        <authorList>
            <consortium name="The Broad Institute Genomics Platform"/>
            <consortium name="The Broad Institute Genome Sequencing Center for Infectious Disease"/>
            <person name="Wu L."/>
            <person name="Ma J."/>
        </authorList>
    </citation>
    <scope>NUCLEOTIDE SEQUENCE [LARGE SCALE GENOMIC DNA]</scope>
    <source>
        <strain evidence="2 3">NBRC 111368</strain>
    </source>
</reference>
<protein>
    <submittedName>
        <fullName evidence="2">Uncharacterized protein</fullName>
    </submittedName>
</protein>
<keyword evidence="3" id="KW-1185">Reference proteome</keyword>
<dbReference type="EMBL" id="JBHSWU010000408">
    <property type="protein sequence ID" value="MFC6725160.1"/>
    <property type="molecule type" value="Genomic_DNA"/>
</dbReference>
<proteinExistence type="predicted"/>
<sequence>MDPGDSQHPLSGALDAWERVVDDMEATAAEYREEGWETLELHPGDVTPIPHDGTRAPKNKRV</sequence>
<dbReference type="AlphaFoldDB" id="A0ABD5S0F3"/>
<gene>
    <name evidence="2" type="ORF">ACFQE1_12435</name>
</gene>
<accession>A0ABD5S0F3</accession>
<evidence type="ECO:0000313" key="3">
    <source>
        <dbReference type="Proteomes" id="UP001596328"/>
    </source>
</evidence>
<name>A0ABD5S0F3_9EURY</name>
<dbReference type="Pfam" id="PF24373">
    <property type="entry name" value="DUF7529"/>
    <property type="match status" value="1"/>
</dbReference>